<feature type="region of interest" description="Disordered" evidence="1">
    <location>
        <begin position="195"/>
        <end position="217"/>
    </location>
</feature>
<dbReference type="PANTHER" id="PTHR38049:SF2">
    <property type="entry name" value="RICIN B LECTIN DOMAIN-CONTAINING PROTEIN"/>
    <property type="match status" value="1"/>
</dbReference>
<sequence length="217" mass="24743">MATFLVAGIGAFGAAEAIRQTQSRARRDEHRGRKNNLQIHCTKSSDYGRTLEGRNIVLSGDKLYVDTGTDPNLPFGHPFAGYYLPFPDAPYEGLVSTICDDPPIMNWIYVDRNTYEVKFGTRPFAEVNYSGPFDCTRQDRRLIFAGWEGFLAVREGIFWSLYFDVERDKLKSRNLPEGTTILEVQLRRIEMLVMPPQVEKSTEGESKEEDTKNTSQE</sequence>
<name>W3WJ67_PESFW</name>
<organism evidence="2 3">
    <name type="scientific">Pestalotiopsis fici (strain W106-1 / CGMCC3.15140)</name>
    <dbReference type="NCBI Taxonomy" id="1229662"/>
    <lineage>
        <taxon>Eukaryota</taxon>
        <taxon>Fungi</taxon>
        <taxon>Dikarya</taxon>
        <taxon>Ascomycota</taxon>
        <taxon>Pezizomycotina</taxon>
        <taxon>Sordariomycetes</taxon>
        <taxon>Xylariomycetidae</taxon>
        <taxon>Amphisphaeriales</taxon>
        <taxon>Sporocadaceae</taxon>
        <taxon>Pestalotiopsis</taxon>
    </lineage>
</organism>
<dbReference type="InParanoid" id="W3WJ67"/>
<protein>
    <submittedName>
        <fullName evidence="2">Uncharacterized protein</fullName>
    </submittedName>
</protein>
<dbReference type="AlphaFoldDB" id="W3WJ67"/>
<proteinExistence type="predicted"/>
<dbReference type="RefSeq" id="XP_007841522.1">
    <property type="nucleotide sequence ID" value="XM_007843331.1"/>
</dbReference>
<dbReference type="EMBL" id="KI912121">
    <property type="protein sequence ID" value="ETS73804.1"/>
    <property type="molecule type" value="Genomic_DNA"/>
</dbReference>
<dbReference type="KEGG" id="pfy:PFICI_14750"/>
<accession>W3WJ67</accession>
<reference evidence="3" key="1">
    <citation type="journal article" date="2015" name="BMC Genomics">
        <title>Genomic and transcriptomic analysis of the endophytic fungus Pestalotiopsis fici reveals its lifestyle and high potential for synthesis of natural products.</title>
        <authorList>
            <person name="Wang X."/>
            <person name="Zhang X."/>
            <person name="Liu L."/>
            <person name="Xiang M."/>
            <person name="Wang W."/>
            <person name="Sun X."/>
            <person name="Che Y."/>
            <person name="Guo L."/>
            <person name="Liu G."/>
            <person name="Guo L."/>
            <person name="Wang C."/>
            <person name="Yin W.B."/>
            <person name="Stadler M."/>
            <person name="Zhang X."/>
            <person name="Liu X."/>
        </authorList>
    </citation>
    <scope>NUCLEOTIDE SEQUENCE [LARGE SCALE GENOMIC DNA]</scope>
    <source>
        <strain evidence="3">W106-1 / CGMCC3.15140</strain>
    </source>
</reference>
<keyword evidence="3" id="KW-1185">Reference proteome</keyword>
<dbReference type="eggNOG" id="ENOG502S5CN">
    <property type="taxonomic scope" value="Eukaryota"/>
</dbReference>
<evidence type="ECO:0000313" key="2">
    <source>
        <dbReference type="EMBL" id="ETS73804.1"/>
    </source>
</evidence>
<feature type="compositionally biased region" description="Basic and acidic residues" evidence="1">
    <location>
        <begin position="200"/>
        <end position="217"/>
    </location>
</feature>
<evidence type="ECO:0000313" key="3">
    <source>
        <dbReference type="Proteomes" id="UP000030651"/>
    </source>
</evidence>
<dbReference type="HOGENOM" id="CLU_061230_0_0_1"/>
<dbReference type="PANTHER" id="PTHR38049">
    <property type="entry name" value="RICIN B LECTIN DOMAIN-CONTAINING PROTEIN"/>
    <property type="match status" value="1"/>
</dbReference>
<evidence type="ECO:0000256" key="1">
    <source>
        <dbReference type="SAM" id="MobiDB-lite"/>
    </source>
</evidence>
<dbReference type="OrthoDB" id="3928002at2759"/>
<dbReference type="OMA" id="HHFEGYF"/>
<gene>
    <name evidence="2" type="ORF">PFICI_14750</name>
</gene>
<dbReference type="Proteomes" id="UP000030651">
    <property type="component" value="Unassembled WGS sequence"/>
</dbReference>
<dbReference type="GeneID" id="19279763"/>